<accession>X0VVS0</accession>
<comment type="caution">
    <text evidence="3">The sequence shown here is derived from an EMBL/GenBank/DDBJ whole genome shotgun (WGS) entry which is preliminary data.</text>
</comment>
<feature type="domain" description="DUF112" evidence="2">
    <location>
        <begin position="25"/>
        <end position="105"/>
    </location>
</feature>
<evidence type="ECO:0000259" key="2">
    <source>
        <dbReference type="Pfam" id="PF01970"/>
    </source>
</evidence>
<feature type="transmembrane region" description="Helical" evidence="1">
    <location>
        <begin position="65"/>
        <end position="86"/>
    </location>
</feature>
<feature type="transmembrane region" description="Helical" evidence="1">
    <location>
        <begin position="42"/>
        <end position="59"/>
    </location>
</feature>
<evidence type="ECO:0000313" key="3">
    <source>
        <dbReference type="EMBL" id="GAG04631.1"/>
    </source>
</evidence>
<keyword evidence="1" id="KW-0472">Membrane</keyword>
<dbReference type="PANTHER" id="PTHR35342:SF5">
    <property type="entry name" value="TRICARBOXYLIC TRANSPORT PROTEIN"/>
    <property type="match status" value="1"/>
</dbReference>
<feature type="transmembrane region" description="Helical" evidence="1">
    <location>
        <begin position="14"/>
        <end position="35"/>
    </location>
</feature>
<organism evidence="3">
    <name type="scientific">marine sediment metagenome</name>
    <dbReference type="NCBI Taxonomy" id="412755"/>
    <lineage>
        <taxon>unclassified sequences</taxon>
        <taxon>metagenomes</taxon>
        <taxon>ecological metagenomes</taxon>
    </lineage>
</organism>
<dbReference type="AlphaFoldDB" id="X0VVS0"/>
<evidence type="ECO:0000256" key="1">
    <source>
        <dbReference type="SAM" id="Phobius"/>
    </source>
</evidence>
<dbReference type="InterPro" id="IPR002823">
    <property type="entry name" value="DUF112_TM"/>
</dbReference>
<dbReference type="Pfam" id="PF01970">
    <property type="entry name" value="TctA"/>
    <property type="match status" value="1"/>
</dbReference>
<keyword evidence="1" id="KW-0812">Transmembrane</keyword>
<feature type="non-terminal residue" evidence="3">
    <location>
        <position position="106"/>
    </location>
</feature>
<dbReference type="EMBL" id="BARS01026797">
    <property type="protein sequence ID" value="GAG04631.1"/>
    <property type="molecule type" value="Genomic_DNA"/>
</dbReference>
<keyword evidence="1" id="KW-1133">Transmembrane helix</keyword>
<sequence>MFIFEQLSVFFQQIFVLIANPINVLILFGAVLLGIIFGAMPGLTATLGVALLATLTYGMDTSTSLVALLSIYVGAIYGGSYASILINIPGTAAAAATALDGYPLAC</sequence>
<proteinExistence type="predicted"/>
<dbReference type="PANTHER" id="PTHR35342">
    <property type="entry name" value="TRICARBOXYLIC TRANSPORT PROTEIN"/>
    <property type="match status" value="1"/>
</dbReference>
<name>X0VVS0_9ZZZZ</name>
<reference evidence="3" key="1">
    <citation type="journal article" date="2014" name="Front. Microbiol.">
        <title>High frequency of phylogenetically diverse reductive dehalogenase-homologous genes in deep subseafloor sedimentary metagenomes.</title>
        <authorList>
            <person name="Kawai M."/>
            <person name="Futagami T."/>
            <person name="Toyoda A."/>
            <person name="Takaki Y."/>
            <person name="Nishi S."/>
            <person name="Hori S."/>
            <person name="Arai W."/>
            <person name="Tsubouchi T."/>
            <person name="Morono Y."/>
            <person name="Uchiyama I."/>
            <person name="Ito T."/>
            <person name="Fujiyama A."/>
            <person name="Inagaki F."/>
            <person name="Takami H."/>
        </authorList>
    </citation>
    <scope>NUCLEOTIDE SEQUENCE</scope>
    <source>
        <strain evidence="3">Expedition CK06-06</strain>
    </source>
</reference>
<gene>
    <name evidence="3" type="ORF">S01H1_42178</name>
</gene>
<protein>
    <recommendedName>
        <fullName evidence="2">DUF112 domain-containing protein</fullName>
    </recommendedName>
</protein>